<protein>
    <submittedName>
        <fullName evidence="1">Uncharacterized protein</fullName>
    </submittedName>
</protein>
<feature type="non-terminal residue" evidence="1">
    <location>
        <position position="185"/>
    </location>
</feature>
<organism evidence="1">
    <name type="scientific">mine drainage metagenome</name>
    <dbReference type="NCBI Taxonomy" id="410659"/>
    <lineage>
        <taxon>unclassified sequences</taxon>
        <taxon>metagenomes</taxon>
        <taxon>ecological metagenomes</taxon>
    </lineage>
</organism>
<dbReference type="InterPro" id="IPR012668">
    <property type="entry name" value="CHP02466"/>
</dbReference>
<gene>
    <name evidence="1" type="ORF">B1A_17315</name>
</gene>
<name>T1A7W2_9ZZZZ</name>
<accession>T1A7W2</accession>
<dbReference type="NCBIfam" id="TIGR02466">
    <property type="entry name" value="TIGR02466 family protein"/>
    <property type="match status" value="1"/>
</dbReference>
<reference evidence="1" key="2">
    <citation type="journal article" date="2014" name="ISME J.">
        <title>Microbial stratification in low pH oxic and suboxic macroscopic growths along an acid mine drainage.</title>
        <authorList>
            <person name="Mendez-Garcia C."/>
            <person name="Mesa V."/>
            <person name="Sprenger R.R."/>
            <person name="Richter M."/>
            <person name="Diez M.S."/>
            <person name="Solano J."/>
            <person name="Bargiela R."/>
            <person name="Golyshina O.V."/>
            <person name="Manteca A."/>
            <person name="Ramos J.L."/>
            <person name="Gallego J.R."/>
            <person name="Llorente I."/>
            <person name="Martins Dos Santos V.A."/>
            <person name="Jensen O.N."/>
            <person name="Pelaez A.I."/>
            <person name="Sanchez J."/>
            <person name="Ferrer M."/>
        </authorList>
    </citation>
    <scope>NUCLEOTIDE SEQUENCE</scope>
</reference>
<sequence length="185" mass="20904">MSLERLFPTLVYARRLTEAPRLVPRLLRESRQLRLDDPAGRRWSARNYPGGYTSYGSACRMHRLSPTFGALEHAIDRHVAAFARALELDLTGRALAMTDCWVNVMPRGTAHGLHLHPLATISGTFYLKTPRGCAALKIEDPRLERMMAAPPRRRRASRANRPWVEIAAAAGTVVLFESWLRHEVP</sequence>
<dbReference type="EMBL" id="AUZX01012735">
    <property type="protein sequence ID" value="EQD37935.1"/>
    <property type="molecule type" value="Genomic_DNA"/>
</dbReference>
<dbReference type="Gene3D" id="2.60.120.620">
    <property type="entry name" value="q2cbj1_9rhob like domain"/>
    <property type="match status" value="1"/>
</dbReference>
<reference evidence="1" key="1">
    <citation type="submission" date="2013-08" db="EMBL/GenBank/DDBJ databases">
        <authorList>
            <person name="Mendez C."/>
            <person name="Richter M."/>
            <person name="Ferrer M."/>
            <person name="Sanchez J."/>
        </authorList>
    </citation>
    <scope>NUCLEOTIDE SEQUENCE</scope>
</reference>
<dbReference type="Pfam" id="PF13759">
    <property type="entry name" value="2OG-FeII_Oxy_5"/>
    <property type="match status" value="1"/>
</dbReference>
<proteinExistence type="predicted"/>
<dbReference type="AlphaFoldDB" id="T1A7W2"/>
<comment type="caution">
    <text evidence="1">The sequence shown here is derived from an EMBL/GenBank/DDBJ whole genome shotgun (WGS) entry which is preliminary data.</text>
</comment>
<evidence type="ECO:0000313" key="1">
    <source>
        <dbReference type="EMBL" id="EQD37935.1"/>
    </source>
</evidence>